<dbReference type="AlphaFoldDB" id="A0AAE3KQG6"/>
<keyword evidence="2" id="KW-1185">Reference proteome</keyword>
<dbReference type="Proteomes" id="UP001204953">
    <property type="component" value="Unassembled WGS sequence"/>
</dbReference>
<comment type="caution">
    <text evidence="1">The sequence shown here is derived from an EMBL/GenBank/DDBJ whole genome shotgun (WGS) entry which is preliminary data.</text>
</comment>
<organism evidence="1 2">
    <name type="scientific">Limnofasciculus baicalensis BBK-W-15</name>
    <dbReference type="NCBI Taxonomy" id="2699891"/>
    <lineage>
        <taxon>Bacteria</taxon>
        <taxon>Bacillati</taxon>
        <taxon>Cyanobacteriota</taxon>
        <taxon>Cyanophyceae</taxon>
        <taxon>Coleofasciculales</taxon>
        <taxon>Coleofasciculaceae</taxon>
        <taxon>Limnofasciculus</taxon>
        <taxon>Limnofasciculus baicalensis</taxon>
    </lineage>
</organism>
<dbReference type="Pfam" id="PF21893">
    <property type="entry name" value="DUF6918"/>
    <property type="match status" value="1"/>
</dbReference>
<dbReference type="InterPro" id="IPR054211">
    <property type="entry name" value="DUF6918"/>
</dbReference>
<sequence length="145" mass="15589">MGLIDGLADREKKNILVADFTQLIDTQVASMKGVSGLALKAGYSAVKGIAPSYCSKAIEWLLPEFFNVLDPIWAEGMETGDPVGHLIQNSDPVAEILLSVTDGKIKKSNNTTVRAVYGKLRNSAKKHVEDAVPGVAKIIDTYTKS</sequence>
<reference evidence="1" key="1">
    <citation type="submission" date="2022-06" db="EMBL/GenBank/DDBJ databases">
        <title>New cyanobacteria of genus Symplocastrum in benthos of Lake Baikal.</title>
        <authorList>
            <person name="Sorokovikova E."/>
            <person name="Tikhonova I."/>
            <person name="Krasnopeev A."/>
            <person name="Evseev P."/>
            <person name="Gladkikh A."/>
            <person name="Belykh O."/>
        </authorList>
    </citation>
    <scope>NUCLEOTIDE SEQUENCE</scope>
    <source>
        <strain evidence="1">BBK-W-15</strain>
    </source>
</reference>
<name>A0AAE3KQG6_9CYAN</name>
<protein>
    <submittedName>
        <fullName evidence="1">Uncharacterized protein</fullName>
    </submittedName>
</protein>
<gene>
    <name evidence="1" type="ORF">NJ959_25575</name>
</gene>
<evidence type="ECO:0000313" key="1">
    <source>
        <dbReference type="EMBL" id="MCP2731806.1"/>
    </source>
</evidence>
<proteinExistence type="predicted"/>
<dbReference type="EMBL" id="JAMZMM010000403">
    <property type="protein sequence ID" value="MCP2731806.1"/>
    <property type="molecule type" value="Genomic_DNA"/>
</dbReference>
<accession>A0AAE3KQG6</accession>
<dbReference type="RefSeq" id="WP_254014538.1">
    <property type="nucleotide sequence ID" value="NZ_JAMZMM010000403.1"/>
</dbReference>
<evidence type="ECO:0000313" key="2">
    <source>
        <dbReference type="Proteomes" id="UP001204953"/>
    </source>
</evidence>